<dbReference type="InterPro" id="IPR007207">
    <property type="entry name" value="Not_N"/>
</dbReference>
<keyword evidence="10" id="KW-0010">Activator</keyword>
<organism evidence="15 16">
    <name type="scientific">Lasallia pustulata</name>
    <dbReference type="NCBI Taxonomy" id="136370"/>
    <lineage>
        <taxon>Eukaryota</taxon>
        <taxon>Fungi</taxon>
        <taxon>Dikarya</taxon>
        <taxon>Ascomycota</taxon>
        <taxon>Pezizomycotina</taxon>
        <taxon>Lecanoromycetes</taxon>
        <taxon>OSLEUM clade</taxon>
        <taxon>Umbilicariomycetidae</taxon>
        <taxon>Umbilicariales</taxon>
        <taxon>Umbilicariaceae</taxon>
        <taxon>Lasallia</taxon>
    </lineage>
</organism>
<keyword evidence="5 10" id="KW-0678">Repressor</keyword>
<evidence type="ECO:0000256" key="4">
    <source>
        <dbReference type="ARBA" id="ARBA00022490"/>
    </source>
</evidence>
<evidence type="ECO:0000256" key="11">
    <source>
        <dbReference type="SAM" id="Coils"/>
    </source>
</evidence>
<feature type="region of interest" description="Disordered" evidence="12">
    <location>
        <begin position="486"/>
        <end position="514"/>
    </location>
</feature>
<evidence type="ECO:0000256" key="2">
    <source>
        <dbReference type="ARBA" id="ARBA00004496"/>
    </source>
</evidence>
<dbReference type="InterPro" id="IPR040168">
    <property type="entry name" value="Not2/3/5"/>
</dbReference>
<evidence type="ECO:0000256" key="1">
    <source>
        <dbReference type="ARBA" id="ARBA00004123"/>
    </source>
</evidence>
<reference evidence="15 16" key="1">
    <citation type="submission" date="2019-09" db="EMBL/GenBank/DDBJ databases">
        <title>The hologenome of the rock-dwelling lichen Lasallia pustulata.</title>
        <authorList>
            <person name="Greshake Tzovaras B."/>
            <person name="Segers F."/>
            <person name="Bicker A."/>
            <person name="Dal Grande F."/>
            <person name="Otte J."/>
            <person name="Hankeln T."/>
            <person name="Schmitt I."/>
            <person name="Ebersberger I."/>
        </authorList>
    </citation>
    <scope>NUCLEOTIDE SEQUENCE [LARGE SCALE GENOMIC DNA]</scope>
    <source>
        <strain evidence="15">A1-1</strain>
    </source>
</reference>
<feature type="coiled-coil region" evidence="11">
    <location>
        <begin position="37"/>
        <end position="151"/>
    </location>
</feature>
<keyword evidence="11" id="KW-0175">Coiled coil</keyword>
<dbReference type="FunFam" id="2.30.30.1020:FF:000006">
    <property type="entry name" value="CCR4-NOT transcription complex, subunit 3"/>
    <property type="match status" value="1"/>
</dbReference>
<evidence type="ECO:0000256" key="9">
    <source>
        <dbReference type="ARBA" id="ARBA00023242"/>
    </source>
</evidence>
<proteinExistence type="inferred from homology"/>
<gene>
    <name evidence="15" type="ORF">FRX48_04949</name>
</gene>
<dbReference type="InterPro" id="IPR007282">
    <property type="entry name" value="NOT2/3/5_C"/>
</dbReference>
<feature type="compositionally biased region" description="Low complexity" evidence="12">
    <location>
        <begin position="337"/>
        <end position="354"/>
    </location>
</feature>
<evidence type="ECO:0000259" key="13">
    <source>
        <dbReference type="Pfam" id="PF04065"/>
    </source>
</evidence>
<feature type="region of interest" description="Disordered" evidence="12">
    <location>
        <begin position="305"/>
        <end position="457"/>
    </location>
</feature>
<comment type="caution">
    <text evidence="15">The sequence shown here is derived from an EMBL/GenBank/DDBJ whole genome shotgun (WGS) entry which is preliminary data.</text>
</comment>
<dbReference type="GO" id="GO:0000932">
    <property type="term" value="C:P-body"/>
    <property type="evidence" value="ECO:0007669"/>
    <property type="project" value="UniProtKB-UniRule"/>
</dbReference>
<feature type="compositionally biased region" description="Low complexity" evidence="12">
    <location>
        <begin position="486"/>
        <end position="495"/>
    </location>
</feature>
<comment type="similarity">
    <text evidence="3 10">Belongs to the CNOT2/3/5 family.</text>
</comment>
<keyword evidence="9 10" id="KW-0539">Nucleus</keyword>
<feature type="compositionally biased region" description="Low complexity" evidence="12">
    <location>
        <begin position="434"/>
        <end position="451"/>
    </location>
</feature>
<evidence type="ECO:0000256" key="5">
    <source>
        <dbReference type="ARBA" id="ARBA00022491"/>
    </source>
</evidence>
<feature type="compositionally biased region" description="Polar residues" evidence="12">
    <location>
        <begin position="310"/>
        <end position="320"/>
    </location>
</feature>
<dbReference type="PANTHER" id="PTHR23326">
    <property type="entry name" value="CCR4 NOT-RELATED"/>
    <property type="match status" value="1"/>
</dbReference>
<dbReference type="EMBL" id="VXIT01000007">
    <property type="protein sequence ID" value="KAA6411668.1"/>
    <property type="molecule type" value="Genomic_DNA"/>
</dbReference>
<keyword evidence="7 10" id="KW-0805">Transcription regulation</keyword>
<feature type="domain" description="CCR4-Not complex component Not N-terminal" evidence="13">
    <location>
        <begin position="3"/>
        <end position="231"/>
    </location>
</feature>
<evidence type="ECO:0000256" key="12">
    <source>
        <dbReference type="SAM" id="MobiDB-lite"/>
    </source>
</evidence>
<comment type="subcellular location">
    <subcellularLocation>
        <location evidence="2 10">Cytoplasm</location>
    </subcellularLocation>
    <subcellularLocation>
        <location evidence="1 10">Nucleus</location>
    </subcellularLocation>
</comment>
<dbReference type="InterPro" id="IPR012270">
    <property type="entry name" value="CCR4-NOT_su3/5"/>
</dbReference>
<dbReference type="Proteomes" id="UP000324767">
    <property type="component" value="Unassembled WGS sequence"/>
</dbReference>
<dbReference type="AlphaFoldDB" id="A0A5M8PQ45"/>
<name>A0A5M8PQ45_9LECA</name>
<keyword evidence="8 10" id="KW-0804">Transcription</keyword>
<dbReference type="OrthoDB" id="293823at2759"/>
<evidence type="ECO:0000313" key="15">
    <source>
        <dbReference type="EMBL" id="KAA6411668.1"/>
    </source>
</evidence>
<dbReference type="InterPro" id="IPR038635">
    <property type="entry name" value="CCR4-NOT_su2/3/5_C_sf"/>
</dbReference>
<evidence type="ECO:0000256" key="10">
    <source>
        <dbReference type="PIRNR" id="PIRNR005290"/>
    </source>
</evidence>
<accession>A0A5M8PQ45</accession>
<feature type="compositionally biased region" description="Polar residues" evidence="12">
    <location>
        <begin position="268"/>
        <end position="281"/>
    </location>
</feature>
<dbReference type="PIRSF" id="PIRSF005290">
    <property type="entry name" value="NOT_su_3_5"/>
    <property type="match status" value="1"/>
</dbReference>
<sequence>MAQRKLQQEIDKTFKKVSEGIQAFEGIFDKINQTTNASQKEKLEDALKREIKKLQRHRDQIKTWAAGNEIKDKKPLMEQRKAIENQMEKFKAVEKEMKTKAFSKEGLSAAAKLDPKEKEKLEACQFLSNMVEELERQIETFEAEEETLQVTVKKGKKDTSRADRLGEIARLTERHKWHQGKLELLLRSLENGNVDTDQVHGLEESIKYYVEENQTVEFMEDDTIYDDLNLEEDEGVFGMNNDNDRVSSQDTQSVQDDLPETADGRGNTIGNGKPKSSSISEPPTAAARRPSNQLKSPLPALATLHTPLANNSNGTTNNTMKPAPLPTRAPGETLKYASAAAAAAPSDKNALGIAPLPPPPGAAASASNASAALAPLPSAPIPRSSATTSPSAVPSLPTSVGHTPAQKAAVPVTASTDGASSNHAQPKSPTLSQSSAPTGASVPSSVPSTPALDKTEVVSHTVPKMPPQAQALAREEKQQQLPLAPELPQAPSPLAVQPTVGLTNGDSQPEPEDDESIYHLPPGLQDLIQSFEVTKSRAPAASSPSVQRLLGASHATWCAPSRDYIHAERPRHYRPQTKYNTPRYYPQEPFTVIDDPNLYGRIDTDTLFYIFYYRQGTYQQYLAAKSLKNQSWRFHKQYQTWFQRHEEPKTITEEYEQGTYRFFDYESTWMNRRKADFKFAYKFLEDDL</sequence>
<evidence type="ECO:0000256" key="7">
    <source>
        <dbReference type="ARBA" id="ARBA00023015"/>
    </source>
</evidence>
<dbReference type="GO" id="GO:0000289">
    <property type="term" value="P:nuclear-transcribed mRNA poly(A) tail shortening"/>
    <property type="evidence" value="ECO:0007669"/>
    <property type="project" value="UniProtKB-ARBA"/>
</dbReference>
<dbReference type="Pfam" id="PF04065">
    <property type="entry name" value="Not3"/>
    <property type="match status" value="1"/>
</dbReference>
<evidence type="ECO:0000256" key="3">
    <source>
        <dbReference type="ARBA" id="ARBA00007682"/>
    </source>
</evidence>
<keyword evidence="4 10" id="KW-0963">Cytoplasm</keyword>
<feature type="region of interest" description="Disordered" evidence="12">
    <location>
        <begin position="234"/>
        <end position="293"/>
    </location>
</feature>
<feature type="compositionally biased region" description="Polar residues" evidence="12">
    <location>
        <begin position="413"/>
        <end position="433"/>
    </location>
</feature>
<keyword evidence="6" id="KW-0597">Phosphoprotein</keyword>
<evidence type="ECO:0000259" key="14">
    <source>
        <dbReference type="Pfam" id="PF04153"/>
    </source>
</evidence>
<evidence type="ECO:0000313" key="16">
    <source>
        <dbReference type="Proteomes" id="UP000324767"/>
    </source>
</evidence>
<dbReference type="Gene3D" id="2.30.30.1020">
    <property type="entry name" value="CCR4-NOT complex subunit 2/3/5, C-terminal domain"/>
    <property type="match status" value="1"/>
</dbReference>
<evidence type="ECO:0000256" key="8">
    <source>
        <dbReference type="ARBA" id="ARBA00023163"/>
    </source>
</evidence>
<dbReference type="GO" id="GO:0005634">
    <property type="term" value="C:nucleus"/>
    <property type="evidence" value="ECO:0007669"/>
    <property type="project" value="UniProtKB-SubCell"/>
</dbReference>
<feature type="compositionally biased region" description="Low complexity" evidence="12">
    <location>
        <begin position="362"/>
        <end position="399"/>
    </location>
</feature>
<dbReference type="GO" id="GO:0030015">
    <property type="term" value="C:CCR4-NOT core complex"/>
    <property type="evidence" value="ECO:0007669"/>
    <property type="project" value="UniProtKB-UniRule"/>
</dbReference>
<dbReference type="GO" id="GO:0006355">
    <property type="term" value="P:regulation of DNA-templated transcription"/>
    <property type="evidence" value="ECO:0007669"/>
    <property type="project" value="InterPro"/>
</dbReference>
<feature type="domain" description="NOT2/NOT3/NOT5 C-terminal" evidence="14">
    <location>
        <begin position="571"/>
        <end position="684"/>
    </location>
</feature>
<evidence type="ECO:0000256" key="6">
    <source>
        <dbReference type="ARBA" id="ARBA00022553"/>
    </source>
</evidence>
<comment type="function">
    <text evidence="10">Acts as component of the CCR4-NOT core complex, which in the nucleus seems to be a general transcription factor, and in the cytoplasm the major mRNA deadenylase involved in mRNA turnover. The NOT protein subcomplex negatively regulates the basal and activated transcription of many genes. Preferentially affects TC-type TATA element-dependent transcription. Could directly or indirectly inhibit component(s) of the general transcription machinery.</text>
</comment>
<protein>
    <recommendedName>
        <fullName evidence="10">General negative regulator of transcription subunit</fullName>
    </recommendedName>
</protein>
<dbReference type="Pfam" id="PF04153">
    <property type="entry name" value="NOT2_3_5_C"/>
    <property type="match status" value="1"/>
</dbReference>